<proteinExistence type="inferred from homology"/>
<dbReference type="Pfam" id="PF08281">
    <property type="entry name" value="Sigma70_r4_2"/>
    <property type="match status" value="1"/>
</dbReference>
<evidence type="ECO:0000256" key="5">
    <source>
        <dbReference type="ARBA" id="ARBA00023163"/>
    </source>
</evidence>
<sequence length="122" mass="13282">MAEPKAPAPGRFPCTVGDRPSPRRLVSAYLSTRSLSICLAFRRPGGLREFLTLVAEEILRRQEERAIRRGLSTLTPNQRESVVLAFYGGLTYPPVAARLGIGLPAVKARIRSGLAQLKVALA</sequence>
<dbReference type="CDD" id="cd06171">
    <property type="entry name" value="Sigma70_r4"/>
    <property type="match status" value="1"/>
</dbReference>
<evidence type="ECO:0000313" key="7">
    <source>
        <dbReference type="EMBL" id="QVI24880.1"/>
    </source>
</evidence>
<comment type="similarity">
    <text evidence="1">Belongs to the sigma-70 factor family. ECF subfamily.</text>
</comment>
<keyword evidence="5" id="KW-0804">Transcription</keyword>
<dbReference type="SUPFAM" id="SSF88659">
    <property type="entry name" value="Sigma3 and sigma4 domains of RNA polymerase sigma factors"/>
    <property type="match status" value="1"/>
</dbReference>
<dbReference type="Proteomes" id="UP000683310">
    <property type="component" value="Chromosome"/>
</dbReference>
<accession>A0ABX8D392</accession>
<evidence type="ECO:0000256" key="3">
    <source>
        <dbReference type="ARBA" id="ARBA00023082"/>
    </source>
</evidence>
<name>A0ABX8D392_9NOCA</name>
<evidence type="ECO:0000256" key="4">
    <source>
        <dbReference type="ARBA" id="ARBA00023125"/>
    </source>
</evidence>
<dbReference type="Gene3D" id="1.10.10.10">
    <property type="entry name" value="Winged helix-like DNA-binding domain superfamily/Winged helix DNA-binding domain"/>
    <property type="match status" value="1"/>
</dbReference>
<dbReference type="InterPro" id="IPR013249">
    <property type="entry name" value="RNA_pol_sigma70_r4_t2"/>
</dbReference>
<keyword evidence="2" id="KW-0805">Transcription regulation</keyword>
<dbReference type="InterPro" id="IPR013324">
    <property type="entry name" value="RNA_pol_sigma_r3/r4-like"/>
</dbReference>
<dbReference type="InterPro" id="IPR036388">
    <property type="entry name" value="WH-like_DNA-bd_sf"/>
</dbReference>
<evidence type="ECO:0000256" key="1">
    <source>
        <dbReference type="ARBA" id="ARBA00010641"/>
    </source>
</evidence>
<feature type="domain" description="RNA polymerase sigma factor 70 region 4 type 2" evidence="6">
    <location>
        <begin position="65"/>
        <end position="117"/>
    </location>
</feature>
<reference evidence="7 8" key="1">
    <citation type="submission" date="2021-04" db="EMBL/GenBank/DDBJ databases">
        <title>Nocardia tengchongensis.</title>
        <authorList>
            <person name="Zhuang k."/>
            <person name="Ran Y."/>
            <person name="Li W."/>
        </authorList>
    </citation>
    <scope>NUCLEOTIDE SEQUENCE [LARGE SCALE GENOMIC DNA]</scope>
    <source>
        <strain evidence="7 8">CFH S0057</strain>
    </source>
</reference>
<evidence type="ECO:0000259" key="6">
    <source>
        <dbReference type="Pfam" id="PF08281"/>
    </source>
</evidence>
<keyword evidence="8" id="KW-1185">Reference proteome</keyword>
<protein>
    <recommendedName>
        <fullName evidence="6">RNA polymerase sigma factor 70 region 4 type 2 domain-containing protein</fullName>
    </recommendedName>
</protein>
<keyword evidence="4" id="KW-0238">DNA-binding</keyword>
<keyword evidence="3" id="KW-0731">Sigma factor</keyword>
<gene>
    <name evidence="7" type="ORF">KHQ06_14345</name>
</gene>
<organism evidence="7 8">
    <name type="scientific">Nocardia tengchongensis</name>
    <dbReference type="NCBI Taxonomy" id="2055889"/>
    <lineage>
        <taxon>Bacteria</taxon>
        <taxon>Bacillati</taxon>
        <taxon>Actinomycetota</taxon>
        <taxon>Actinomycetes</taxon>
        <taxon>Mycobacteriales</taxon>
        <taxon>Nocardiaceae</taxon>
        <taxon>Nocardia</taxon>
    </lineage>
</organism>
<evidence type="ECO:0000256" key="2">
    <source>
        <dbReference type="ARBA" id="ARBA00023015"/>
    </source>
</evidence>
<dbReference type="EMBL" id="CP074371">
    <property type="protein sequence ID" value="QVI24880.1"/>
    <property type="molecule type" value="Genomic_DNA"/>
</dbReference>
<evidence type="ECO:0000313" key="8">
    <source>
        <dbReference type="Proteomes" id="UP000683310"/>
    </source>
</evidence>